<evidence type="ECO:0000313" key="6">
    <source>
        <dbReference type="EMBL" id="MBO8462706.1"/>
    </source>
</evidence>
<name>A0A9D9N6V2_9FIRM</name>
<dbReference type="GO" id="GO:0022857">
    <property type="term" value="F:transmembrane transporter activity"/>
    <property type="evidence" value="ECO:0007669"/>
    <property type="project" value="UniProtKB-ARBA"/>
</dbReference>
<dbReference type="PROSITE" id="PS50893">
    <property type="entry name" value="ABC_TRANSPORTER_2"/>
    <property type="match status" value="1"/>
</dbReference>
<proteinExistence type="inferred from homology"/>
<evidence type="ECO:0000259" key="5">
    <source>
        <dbReference type="PROSITE" id="PS50893"/>
    </source>
</evidence>
<dbReference type="InterPro" id="IPR017871">
    <property type="entry name" value="ABC_transporter-like_CS"/>
</dbReference>
<reference evidence="6" key="1">
    <citation type="submission" date="2020-10" db="EMBL/GenBank/DDBJ databases">
        <authorList>
            <person name="Gilroy R."/>
        </authorList>
    </citation>
    <scope>NUCLEOTIDE SEQUENCE</scope>
    <source>
        <strain evidence="6">E3-2379</strain>
    </source>
</reference>
<dbReference type="InterPro" id="IPR003593">
    <property type="entry name" value="AAA+_ATPase"/>
</dbReference>
<dbReference type="GO" id="GO:0005524">
    <property type="term" value="F:ATP binding"/>
    <property type="evidence" value="ECO:0007669"/>
    <property type="project" value="UniProtKB-KW"/>
</dbReference>
<dbReference type="CDD" id="cd03255">
    <property type="entry name" value="ABC_MJ0796_LolCDE_FtsE"/>
    <property type="match status" value="1"/>
</dbReference>
<evidence type="ECO:0000256" key="4">
    <source>
        <dbReference type="ARBA" id="ARBA00022840"/>
    </source>
</evidence>
<dbReference type="GO" id="GO:0016887">
    <property type="term" value="F:ATP hydrolysis activity"/>
    <property type="evidence" value="ECO:0007669"/>
    <property type="project" value="InterPro"/>
</dbReference>
<accession>A0A9D9N6V2</accession>
<dbReference type="SMART" id="SM00382">
    <property type="entry name" value="AAA"/>
    <property type="match status" value="1"/>
</dbReference>
<dbReference type="Pfam" id="PF00005">
    <property type="entry name" value="ABC_tran"/>
    <property type="match status" value="1"/>
</dbReference>
<comment type="caution">
    <text evidence="6">The sequence shown here is derived from an EMBL/GenBank/DDBJ whole genome shotgun (WGS) entry which is preliminary data.</text>
</comment>
<dbReference type="PANTHER" id="PTHR42798">
    <property type="entry name" value="LIPOPROTEIN-RELEASING SYSTEM ATP-BINDING PROTEIN LOLD"/>
    <property type="match status" value="1"/>
</dbReference>
<sequence length="222" mass="24959">MIRLEHISKSYTKKGGQSISVLNEITCSIEKGEMVAIIGRSGAGKTTLLNILSGLLKEDKGEYFFDNECISNLNRKKRDEFREKNIGMIVQDYALLHSLSAQENILLPIKYRKHDKEAIDEKKQILSEKLGITHCLDKKVYELSGGECQRVAIARALIKEPSVILADEPTGSLDQKSEQEVLKLLYDLKEQGKTIVVVTHSTHVANYCDRILEIVDGKMKAL</sequence>
<dbReference type="PANTHER" id="PTHR42798:SF4">
    <property type="entry name" value="ABC TRANSPORTER DOMAIN-CONTAINING PROTEIN"/>
    <property type="match status" value="1"/>
</dbReference>
<dbReference type="InterPro" id="IPR003439">
    <property type="entry name" value="ABC_transporter-like_ATP-bd"/>
</dbReference>
<dbReference type="InterPro" id="IPR027417">
    <property type="entry name" value="P-loop_NTPase"/>
</dbReference>
<reference evidence="6" key="2">
    <citation type="journal article" date="2021" name="PeerJ">
        <title>Extensive microbial diversity within the chicken gut microbiome revealed by metagenomics and culture.</title>
        <authorList>
            <person name="Gilroy R."/>
            <person name="Ravi A."/>
            <person name="Getino M."/>
            <person name="Pursley I."/>
            <person name="Horton D.L."/>
            <person name="Alikhan N.F."/>
            <person name="Baker D."/>
            <person name="Gharbi K."/>
            <person name="Hall N."/>
            <person name="Watson M."/>
            <person name="Adriaenssens E.M."/>
            <person name="Foster-Nyarko E."/>
            <person name="Jarju S."/>
            <person name="Secka A."/>
            <person name="Antonio M."/>
            <person name="Oren A."/>
            <person name="Chaudhuri R.R."/>
            <person name="La Ragione R."/>
            <person name="Hildebrand F."/>
            <person name="Pallen M.J."/>
        </authorList>
    </citation>
    <scope>NUCLEOTIDE SEQUENCE</scope>
    <source>
        <strain evidence="6">E3-2379</strain>
    </source>
</reference>
<dbReference type="AlphaFoldDB" id="A0A9D9N6V2"/>
<comment type="similarity">
    <text evidence="1">Belongs to the ABC transporter superfamily.</text>
</comment>
<protein>
    <submittedName>
        <fullName evidence="6">ABC transporter ATP-binding protein</fullName>
    </submittedName>
</protein>
<dbReference type="EMBL" id="JADIML010000064">
    <property type="protein sequence ID" value="MBO8462706.1"/>
    <property type="molecule type" value="Genomic_DNA"/>
</dbReference>
<keyword evidence="3" id="KW-0547">Nucleotide-binding</keyword>
<organism evidence="6 7">
    <name type="scientific">Candidatus Scybalomonas excrementavium</name>
    <dbReference type="NCBI Taxonomy" id="2840943"/>
    <lineage>
        <taxon>Bacteria</taxon>
        <taxon>Bacillati</taxon>
        <taxon>Bacillota</taxon>
        <taxon>Clostridia</taxon>
        <taxon>Lachnospirales</taxon>
        <taxon>Lachnospiraceae</taxon>
        <taxon>Lachnospiraceae incertae sedis</taxon>
        <taxon>Candidatus Scybalomonas</taxon>
    </lineage>
</organism>
<dbReference type="PROSITE" id="PS00211">
    <property type="entry name" value="ABC_TRANSPORTER_1"/>
    <property type="match status" value="1"/>
</dbReference>
<keyword evidence="2" id="KW-0813">Transport</keyword>
<feature type="domain" description="ABC transporter" evidence="5">
    <location>
        <begin position="2"/>
        <end position="222"/>
    </location>
</feature>
<keyword evidence="4 6" id="KW-0067">ATP-binding</keyword>
<dbReference type="Gene3D" id="3.40.50.300">
    <property type="entry name" value="P-loop containing nucleotide triphosphate hydrolases"/>
    <property type="match status" value="1"/>
</dbReference>
<dbReference type="SUPFAM" id="SSF52540">
    <property type="entry name" value="P-loop containing nucleoside triphosphate hydrolases"/>
    <property type="match status" value="1"/>
</dbReference>
<gene>
    <name evidence="6" type="ORF">IAC13_02100</name>
</gene>
<evidence type="ECO:0000256" key="2">
    <source>
        <dbReference type="ARBA" id="ARBA00022448"/>
    </source>
</evidence>
<evidence type="ECO:0000313" key="7">
    <source>
        <dbReference type="Proteomes" id="UP000823618"/>
    </source>
</evidence>
<dbReference type="Proteomes" id="UP000823618">
    <property type="component" value="Unassembled WGS sequence"/>
</dbReference>
<dbReference type="FunFam" id="3.40.50.300:FF:000032">
    <property type="entry name" value="Export ABC transporter ATP-binding protein"/>
    <property type="match status" value="1"/>
</dbReference>
<dbReference type="GO" id="GO:0098796">
    <property type="term" value="C:membrane protein complex"/>
    <property type="evidence" value="ECO:0007669"/>
    <property type="project" value="UniProtKB-ARBA"/>
</dbReference>
<dbReference type="InterPro" id="IPR017911">
    <property type="entry name" value="MacB-like_ATP-bd"/>
</dbReference>
<evidence type="ECO:0000256" key="1">
    <source>
        <dbReference type="ARBA" id="ARBA00005417"/>
    </source>
</evidence>
<evidence type="ECO:0000256" key="3">
    <source>
        <dbReference type="ARBA" id="ARBA00022741"/>
    </source>
</evidence>